<evidence type="ECO:0000313" key="2">
    <source>
        <dbReference type="EMBL" id="MFC7140381.1"/>
    </source>
</evidence>
<accession>A0ABD5Y3X7</accession>
<evidence type="ECO:0000256" key="1">
    <source>
        <dbReference type="SAM" id="Phobius"/>
    </source>
</evidence>
<feature type="transmembrane region" description="Helical" evidence="1">
    <location>
        <begin position="174"/>
        <end position="193"/>
    </location>
</feature>
<keyword evidence="3" id="KW-1185">Reference proteome</keyword>
<proteinExistence type="predicted"/>
<feature type="transmembrane region" description="Helical" evidence="1">
    <location>
        <begin position="114"/>
        <end position="134"/>
    </location>
</feature>
<feature type="transmembrane region" description="Helical" evidence="1">
    <location>
        <begin position="320"/>
        <end position="338"/>
    </location>
</feature>
<dbReference type="GeneID" id="78820669"/>
<reference evidence="2 3" key="1">
    <citation type="journal article" date="2019" name="Int. J. Syst. Evol. Microbiol.">
        <title>The Global Catalogue of Microorganisms (GCM) 10K type strain sequencing project: providing services to taxonomists for standard genome sequencing and annotation.</title>
        <authorList>
            <consortium name="The Broad Institute Genomics Platform"/>
            <consortium name="The Broad Institute Genome Sequencing Center for Infectious Disease"/>
            <person name="Wu L."/>
            <person name="Ma J."/>
        </authorList>
    </citation>
    <scope>NUCLEOTIDE SEQUENCE [LARGE SCALE GENOMIC DNA]</scope>
    <source>
        <strain evidence="2 3">XZYJT29</strain>
    </source>
</reference>
<keyword evidence="1" id="KW-0812">Transmembrane</keyword>
<dbReference type="RefSeq" id="WP_274325939.1">
    <property type="nucleotide sequence ID" value="NZ_CP118158.1"/>
</dbReference>
<protein>
    <submittedName>
        <fullName evidence="2">TIGR00341 family protein</fullName>
    </submittedName>
</protein>
<gene>
    <name evidence="2" type="ORF">ACFQMA_11145</name>
</gene>
<sequence>MRLVQLAVPEESLSAIESVLDEEGIDYYCTDERRRERYDAIVSFTVDSPDVEPVLDRLYEVGFDSDDHGVIVDIESDLFEEIERDQESESEIGHHARIADAELRAEAGNQIMDPYSFALMTVLSALVATVGLILDSAAAIIGAMVIAPLLGPALSSTVGTVVNDQALFRKGVAYQIGGGLLAVGSATLFAWLLRITHVAPPGRAVADTAQIAARLSPDILSLILALGAGAAGVLSLATRTKSAIVGVMIAAALVPPAATAGVGLAWGLPVVAIDSGILVVVNLLAINLAGLAVFWYLGYRPPTWIGLEHTRKTLLKRSGVIVLALLVISVPLFVTTVAKIEGSKLEGRIEADVQEAIDRPRYDEVSVRSVRVVKDPTDITHPPDHVVVTLDIPPGDHYGNLSGVVGDAVTDVSEQDLAIQVEYEQVAEPDTGEEVATTVVGRGSIER</sequence>
<dbReference type="PANTHER" id="PTHR20992:SF9">
    <property type="entry name" value="AT15442P-RELATED"/>
    <property type="match status" value="1"/>
</dbReference>
<dbReference type="Proteomes" id="UP001596432">
    <property type="component" value="Unassembled WGS sequence"/>
</dbReference>
<feature type="transmembrane region" description="Helical" evidence="1">
    <location>
        <begin position="219"/>
        <end position="237"/>
    </location>
</feature>
<keyword evidence="1" id="KW-1133">Transmembrane helix</keyword>
<feature type="transmembrane region" description="Helical" evidence="1">
    <location>
        <begin position="140"/>
        <end position="162"/>
    </location>
</feature>
<dbReference type="EMBL" id="JBHTAS010000001">
    <property type="protein sequence ID" value="MFC7140381.1"/>
    <property type="molecule type" value="Genomic_DNA"/>
</dbReference>
<dbReference type="InterPro" id="IPR005240">
    <property type="entry name" value="DUF389"/>
</dbReference>
<feature type="transmembrane region" description="Helical" evidence="1">
    <location>
        <begin position="244"/>
        <end position="265"/>
    </location>
</feature>
<keyword evidence="1" id="KW-0472">Membrane</keyword>
<feature type="transmembrane region" description="Helical" evidence="1">
    <location>
        <begin position="277"/>
        <end position="299"/>
    </location>
</feature>
<name>A0ABD5Y3X7_9EURY</name>
<comment type="caution">
    <text evidence="2">The sequence shown here is derived from an EMBL/GenBank/DDBJ whole genome shotgun (WGS) entry which is preliminary data.</text>
</comment>
<dbReference type="AlphaFoldDB" id="A0ABD5Y3X7"/>
<organism evidence="2 3">
    <name type="scientific">Halosimplex aquaticum</name>
    <dbReference type="NCBI Taxonomy" id="3026162"/>
    <lineage>
        <taxon>Archaea</taxon>
        <taxon>Methanobacteriati</taxon>
        <taxon>Methanobacteriota</taxon>
        <taxon>Stenosarchaea group</taxon>
        <taxon>Halobacteria</taxon>
        <taxon>Halobacteriales</taxon>
        <taxon>Haloarculaceae</taxon>
        <taxon>Halosimplex</taxon>
    </lineage>
</organism>
<evidence type="ECO:0000313" key="3">
    <source>
        <dbReference type="Proteomes" id="UP001596432"/>
    </source>
</evidence>
<dbReference type="NCBIfam" id="TIGR00341">
    <property type="entry name" value="TIGR00341 family protein"/>
    <property type="match status" value="1"/>
</dbReference>
<dbReference type="Pfam" id="PF04087">
    <property type="entry name" value="DUF389"/>
    <property type="match status" value="1"/>
</dbReference>
<dbReference type="PANTHER" id="PTHR20992">
    <property type="entry name" value="AT15442P-RELATED"/>
    <property type="match status" value="1"/>
</dbReference>